<name>A0AC60P8H2_IXOPE</name>
<evidence type="ECO:0000313" key="1">
    <source>
        <dbReference type="EMBL" id="KAG0415705.1"/>
    </source>
</evidence>
<feature type="non-terminal residue" evidence="1">
    <location>
        <position position="214"/>
    </location>
</feature>
<protein>
    <submittedName>
        <fullName evidence="1">Uncharacterized protein</fullName>
    </submittedName>
</protein>
<proteinExistence type="predicted"/>
<keyword evidence="2" id="KW-1185">Reference proteome</keyword>
<sequence length="214" mass="24363">MLATRLLWRLEYQKQCDPTHIGCRANLGTEDGLAILGDEVLHVSRHSHLVRTVLATDIANAYDNIQPEIILRNMETLGLPKQVARRLVRFVLQPRLVYQAQFQRLTSQQWARLKVVNRDAIRAATTLPRLTPIPTLQEHAQLNTLTELVNQHEQARILKNKHIPWCYTNISTNRTTKLRRSAQPAPTPETSIPQGQCVVYMDAAILPRGGRVAF</sequence>
<evidence type="ECO:0000313" key="2">
    <source>
        <dbReference type="Proteomes" id="UP000805193"/>
    </source>
</evidence>
<comment type="caution">
    <text evidence="1">The sequence shown here is derived from an EMBL/GenBank/DDBJ whole genome shotgun (WGS) entry which is preliminary data.</text>
</comment>
<reference evidence="1 2" key="1">
    <citation type="journal article" date="2020" name="Cell">
        <title>Large-Scale Comparative Analyses of Tick Genomes Elucidate Their Genetic Diversity and Vector Capacities.</title>
        <authorList>
            <consortium name="Tick Genome and Microbiome Consortium (TIGMIC)"/>
            <person name="Jia N."/>
            <person name="Wang J."/>
            <person name="Shi W."/>
            <person name="Du L."/>
            <person name="Sun Y."/>
            <person name="Zhan W."/>
            <person name="Jiang J.F."/>
            <person name="Wang Q."/>
            <person name="Zhang B."/>
            <person name="Ji P."/>
            <person name="Bell-Sakyi L."/>
            <person name="Cui X.M."/>
            <person name="Yuan T.T."/>
            <person name="Jiang B.G."/>
            <person name="Yang W.F."/>
            <person name="Lam T.T."/>
            <person name="Chang Q.C."/>
            <person name="Ding S.J."/>
            <person name="Wang X.J."/>
            <person name="Zhu J.G."/>
            <person name="Ruan X.D."/>
            <person name="Zhao L."/>
            <person name="Wei J.T."/>
            <person name="Ye R.Z."/>
            <person name="Que T.C."/>
            <person name="Du C.H."/>
            <person name="Zhou Y.H."/>
            <person name="Cheng J.X."/>
            <person name="Dai P.F."/>
            <person name="Guo W.B."/>
            <person name="Han X.H."/>
            <person name="Huang E.J."/>
            <person name="Li L.F."/>
            <person name="Wei W."/>
            <person name="Gao Y.C."/>
            <person name="Liu J.Z."/>
            <person name="Shao H.Z."/>
            <person name="Wang X."/>
            <person name="Wang C.C."/>
            <person name="Yang T.C."/>
            <person name="Huo Q.B."/>
            <person name="Li W."/>
            <person name="Chen H.Y."/>
            <person name="Chen S.E."/>
            <person name="Zhou L.G."/>
            <person name="Ni X.B."/>
            <person name="Tian J.H."/>
            <person name="Sheng Y."/>
            <person name="Liu T."/>
            <person name="Pan Y.S."/>
            <person name="Xia L.Y."/>
            <person name="Li J."/>
            <person name="Zhao F."/>
            <person name="Cao W.C."/>
        </authorList>
    </citation>
    <scope>NUCLEOTIDE SEQUENCE [LARGE SCALE GENOMIC DNA]</scope>
    <source>
        <strain evidence="1">Iper-2018</strain>
    </source>
</reference>
<accession>A0AC60P8H2</accession>
<dbReference type="Proteomes" id="UP000805193">
    <property type="component" value="Unassembled WGS sequence"/>
</dbReference>
<organism evidence="1 2">
    <name type="scientific">Ixodes persulcatus</name>
    <name type="common">Taiga tick</name>
    <dbReference type="NCBI Taxonomy" id="34615"/>
    <lineage>
        <taxon>Eukaryota</taxon>
        <taxon>Metazoa</taxon>
        <taxon>Ecdysozoa</taxon>
        <taxon>Arthropoda</taxon>
        <taxon>Chelicerata</taxon>
        <taxon>Arachnida</taxon>
        <taxon>Acari</taxon>
        <taxon>Parasitiformes</taxon>
        <taxon>Ixodida</taxon>
        <taxon>Ixodoidea</taxon>
        <taxon>Ixodidae</taxon>
        <taxon>Ixodinae</taxon>
        <taxon>Ixodes</taxon>
    </lineage>
</organism>
<gene>
    <name evidence="1" type="ORF">HPB47_007123</name>
</gene>
<dbReference type="EMBL" id="JABSTQ010011041">
    <property type="protein sequence ID" value="KAG0415705.1"/>
    <property type="molecule type" value="Genomic_DNA"/>
</dbReference>